<protein>
    <submittedName>
        <fullName evidence="1">Uncharacterized protein</fullName>
    </submittedName>
</protein>
<dbReference type="Proteomes" id="UP000070539">
    <property type="component" value="Unassembled WGS sequence"/>
</dbReference>
<dbReference type="STRING" id="36847.CLNEO_13510"/>
<proteinExistence type="predicted"/>
<keyword evidence="2" id="KW-1185">Reference proteome</keyword>
<dbReference type="EMBL" id="LRVM01000003">
    <property type="protein sequence ID" value="KXL53380.1"/>
    <property type="molecule type" value="Genomic_DNA"/>
</dbReference>
<sequence length="102" mass="11762">MKFNVGGRSAVLLYFLKEGEDMEEYIEICKAIFETYTNISYDGENNAHVVCVNEMAKCHKNRENNEGLTSFSGSGISESYESLYPKYIVVMLEKFRKKVRLL</sequence>
<reference evidence="1 2" key="1">
    <citation type="submission" date="2016-01" db="EMBL/GenBank/DDBJ databases">
        <title>Genome sequence of Clostridium neopropionicum X4, DSM-3847.</title>
        <authorList>
            <person name="Poehlein A."/>
            <person name="Beck M.H."/>
            <person name="Bengelsdorf F.R."/>
            <person name="Daniel R."/>
            <person name="Duerre P."/>
        </authorList>
    </citation>
    <scope>NUCLEOTIDE SEQUENCE [LARGE SCALE GENOMIC DNA]</scope>
    <source>
        <strain evidence="1 2">DSM-3847</strain>
    </source>
</reference>
<name>A0A136WG00_9FIRM</name>
<evidence type="ECO:0000313" key="1">
    <source>
        <dbReference type="EMBL" id="KXL53380.1"/>
    </source>
</evidence>
<comment type="caution">
    <text evidence="1">The sequence shown here is derived from an EMBL/GenBank/DDBJ whole genome shotgun (WGS) entry which is preliminary data.</text>
</comment>
<dbReference type="AlphaFoldDB" id="A0A136WG00"/>
<gene>
    <name evidence="1" type="ORF">CLNEO_13510</name>
</gene>
<organism evidence="1 2">
    <name type="scientific">Anaerotignum neopropionicum</name>
    <dbReference type="NCBI Taxonomy" id="36847"/>
    <lineage>
        <taxon>Bacteria</taxon>
        <taxon>Bacillati</taxon>
        <taxon>Bacillota</taxon>
        <taxon>Clostridia</taxon>
        <taxon>Lachnospirales</taxon>
        <taxon>Anaerotignaceae</taxon>
        <taxon>Anaerotignum</taxon>
    </lineage>
</organism>
<dbReference type="Gene3D" id="1.10.246.150">
    <property type="match status" value="1"/>
</dbReference>
<evidence type="ECO:0000313" key="2">
    <source>
        <dbReference type="Proteomes" id="UP000070539"/>
    </source>
</evidence>
<accession>A0A136WG00</accession>
<dbReference type="InterPro" id="IPR053746">
    <property type="entry name" value="Viral_HT_Connector_Assembly"/>
</dbReference>